<dbReference type="InterPro" id="IPR036390">
    <property type="entry name" value="WH_DNA-bd_sf"/>
</dbReference>
<evidence type="ECO:0000256" key="5">
    <source>
        <dbReference type="ARBA" id="ARBA00023163"/>
    </source>
</evidence>
<evidence type="ECO:0000256" key="2">
    <source>
        <dbReference type="ARBA" id="ARBA00022737"/>
    </source>
</evidence>
<dbReference type="PROSITE" id="PS51094">
    <property type="entry name" value="PTS_EIIA_TYPE_2"/>
    <property type="match status" value="1"/>
</dbReference>
<dbReference type="InterPro" id="IPR036634">
    <property type="entry name" value="PRD_sf"/>
</dbReference>
<dbReference type="PANTHER" id="PTHR30185:SF13">
    <property type="entry name" value="LICABCH OPERON REGULATOR-RELATED"/>
    <property type="match status" value="1"/>
</dbReference>
<feature type="domain" description="PTS EIIB type-2" evidence="7">
    <location>
        <begin position="390"/>
        <end position="481"/>
    </location>
</feature>
<dbReference type="Gene3D" id="1.10.10.10">
    <property type="entry name" value="Winged helix-like DNA-binding domain superfamily/Winged helix DNA-binding domain"/>
    <property type="match status" value="2"/>
</dbReference>
<dbReference type="Gene3D" id="3.40.50.2300">
    <property type="match status" value="1"/>
</dbReference>
<accession>A0A371ASQ9</accession>
<dbReference type="PROSITE" id="PS51099">
    <property type="entry name" value="PTS_EIIB_TYPE_2"/>
    <property type="match status" value="1"/>
</dbReference>
<evidence type="ECO:0000256" key="3">
    <source>
        <dbReference type="ARBA" id="ARBA00023015"/>
    </source>
</evidence>
<dbReference type="EMBL" id="QRCT01000049">
    <property type="protein sequence ID" value="RDU22500.1"/>
    <property type="molecule type" value="Genomic_DNA"/>
</dbReference>
<dbReference type="InterPro" id="IPR050661">
    <property type="entry name" value="BglG_antiterminators"/>
</dbReference>
<keyword evidence="3" id="KW-0805">Transcription regulation</keyword>
<keyword evidence="10" id="KW-1185">Reference proteome</keyword>
<dbReference type="SUPFAM" id="SSF52794">
    <property type="entry name" value="PTS system IIB component-like"/>
    <property type="match status" value="1"/>
</dbReference>
<proteinExistence type="predicted"/>
<evidence type="ECO:0000313" key="9">
    <source>
        <dbReference type="EMBL" id="RDU22500.1"/>
    </source>
</evidence>
<evidence type="ECO:0000259" key="8">
    <source>
        <dbReference type="PROSITE" id="PS51372"/>
    </source>
</evidence>
<dbReference type="SUPFAM" id="SSF46785">
    <property type="entry name" value="Winged helix' DNA-binding domain"/>
    <property type="match status" value="1"/>
</dbReference>
<dbReference type="CDD" id="cd05568">
    <property type="entry name" value="PTS_IIB_bgl_like"/>
    <property type="match status" value="1"/>
</dbReference>
<dbReference type="InterPro" id="IPR016152">
    <property type="entry name" value="PTrfase/Anion_transptr"/>
</dbReference>
<dbReference type="InterPro" id="IPR002178">
    <property type="entry name" value="PTS_EIIA_type-2_dom"/>
</dbReference>
<dbReference type="RefSeq" id="WP_115482910.1">
    <property type="nucleotide sequence ID" value="NZ_QRCT01000049.1"/>
</dbReference>
<evidence type="ECO:0000259" key="7">
    <source>
        <dbReference type="PROSITE" id="PS51099"/>
    </source>
</evidence>
<evidence type="ECO:0000256" key="1">
    <source>
        <dbReference type="ARBA" id="ARBA00022679"/>
    </source>
</evidence>
<dbReference type="InterPro" id="IPR036095">
    <property type="entry name" value="PTS_EIIB-like_sf"/>
</dbReference>
<dbReference type="InterPro" id="IPR013011">
    <property type="entry name" value="PTS_EIIB_2"/>
</dbReference>
<dbReference type="Pfam" id="PF00874">
    <property type="entry name" value="PRD"/>
    <property type="match status" value="2"/>
</dbReference>
<dbReference type="PANTHER" id="PTHR30185">
    <property type="entry name" value="CRYPTIC BETA-GLUCOSIDE BGL OPERON ANTITERMINATOR"/>
    <property type="match status" value="1"/>
</dbReference>
<organism evidence="9 10">
    <name type="scientific">Anaerosacchariphilus polymeriproducens</name>
    <dbReference type="NCBI Taxonomy" id="1812858"/>
    <lineage>
        <taxon>Bacteria</taxon>
        <taxon>Bacillati</taxon>
        <taxon>Bacillota</taxon>
        <taxon>Clostridia</taxon>
        <taxon>Lachnospirales</taxon>
        <taxon>Lachnospiraceae</taxon>
        <taxon>Anaerosacchariphilus</taxon>
    </lineage>
</organism>
<sequence length="625" mass="73481">MDRLTQLLLLIPDNQYVTQSQLSEQLNVTNRTIYNDVLKLNKLLINYGTKIISKPRLGLKLEISNLNKYQEFVEKMKTDELLTTDNAEVRMYKIVVYLINSLHSIKMDDLCEELYVSRSTLKNDLKKVRYFIGHYDLHIDHKPYEGMKINGEEKNLRRCLAKVERSQLMQDDNLMSYDLEDIGGILKHVFKNHNFKISEYAFHNLVIHLYIALSRIQLGNILEDNYNYIEHHNEKDYIVAESIITELEDKYEVVFPKNELNYIMIHLSSKKIITEQNNTVVSSDIYEIVISMLKEINNTFHFDFRHDFDLITLLSLHLMLLKIRLIYDLRFENPLKDQIRESYPLAYEMASISSEILYEKYRKRVTSDEMAYIALHFGVAIERQKKTNKKNVLIVCGTGRGTAELLAYQLQEKYSKYINVIKTHESIDFSDIDFKNIDYVLTTVHISETIPVPIIEIKPFLIDEQDIILKDYFKADYKNLILNYFAPELFIPNISLDKKEDILNFMCEFVKQKKNIPDNFHELVLERERIGSTSFGNYIAIPHPYKPIGEESFVAIGVLENPILWDSEMVQIIFLLSMQEGGNEHLQLFYKIVSRLLKNKNLISMLIRNQSYEQLLSIIELLSNN</sequence>
<dbReference type="Pfam" id="PF05043">
    <property type="entry name" value="Mga"/>
    <property type="match status" value="1"/>
</dbReference>
<dbReference type="Gene3D" id="1.10.1790.10">
    <property type="entry name" value="PRD domain"/>
    <property type="match status" value="2"/>
</dbReference>
<gene>
    <name evidence="9" type="ORF">DWV06_14525</name>
</gene>
<comment type="caution">
    <text evidence="9">The sequence shown here is derived from an EMBL/GenBank/DDBJ whole genome shotgun (WGS) entry which is preliminary data.</text>
</comment>
<feature type="domain" description="PRD" evidence="8">
    <location>
        <begin position="173"/>
        <end position="277"/>
    </location>
</feature>
<dbReference type="GO" id="GO:0008982">
    <property type="term" value="F:protein-N(PI)-phosphohistidine-sugar phosphotransferase activity"/>
    <property type="evidence" value="ECO:0007669"/>
    <property type="project" value="InterPro"/>
</dbReference>
<reference evidence="9 10" key="1">
    <citation type="submission" date="2018-07" db="EMBL/GenBank/DDBJ databases">
        <title>Anaerosacharophilus polymeroproducens gen. nov. sp. nov., an anaerobic bacterium isolated from salt field.</title>
        <authorList>
            <person name="Kim W."/>
            <person name="Yang S.-H."/>
            <person name="Oh J."/>
            <person name="Lee J.-H."/>
            <person name="Kwon K.K."/>
        </authorList>
    </citation>
    <scope>NUCLEOTIDE SEQUENCE [LARGE SCALE GENOMIC DNA]</scope>
    <source>
        <strain evidence="9 10">MCWD5</strain>
    </source>
</reference>
<dbReference type="InterPro" id="IPR036388">
    <property type="entry name" value="WH-like_DNA-bd_sf"/>
</dbReference>
<dbReference type="SUPFAM" id="SSF63520">
    <property type="entry name" value="PTS-regulatory domain, PRD"/>
    <property type="match status" value="2"/>
</dbReference>
<dbReference type="Pfam" id="PF08279">
    <property type="entry name" value="HTH_11"/>
    <property type="match status" value="1"/>
</dbReference>
<dbReference type="InterPro" id="IPR013196">
    <property type="entry name" value="HTH_11"/>
</dbReference>
<evidence type="ECO:0000256" key="4">
    <source>
        <dbReference type="ARBA" id="ARBA00023159"/>
    </source>
</evidence>
<dbReference type="OrthoDB" id="3175596at2"/>
<dbReference type="Pfam" id="PF00359">
    <property type="entry name" value="PTS_EIIA_2"/>
    <property type="match status" value="1"/>
</dbReference>
<keyword evidence="4" id="KW-0010">Activator</keyword>
<evidence type="ECO:0000313" key="10">
    <source>
        <dbReference type="Proteomes" id="UP000255036"/>
    </source>
</evidence>
<dbReference type="Gene3D" id="3.40.930.10">
    <property type="entry name" value="Mannitol-specific EII, Chain A"/>
    <property type="match status" value="1"/>
</dbReference>
<dbReference type="SUPFAM" id="SSF55804">
    <property type="entry name" value="Phoshotransferase/anion transport protein"/>
    <property type="match status" value="1"/>
</dbReference>
<dbReference type="Proteomes" id="UP000255036">
    <property type="component" value="Unassembled WGS sequence"/>
</dbReference>
<feature type="domain" description="PRD" evidence="8">
    <location>
        <begin position="280"/>
        <end position="387"/>
    </location>
</feature>
<dbReference type="InterPro" id="IPR011608">
    <property type="entry name" value="PRD"/>
</dbReference>
<protein>
    <submittedName>
        <fullName evidence="9">Transcription antiterminator</fullName>
    </submittedName>
</protein>
<keyword evidence="1" id="KW-0808">Transferase</keyword>
<keyword evidence="5" id="KW-0804">Transcription</keyword>
<evidence type="ECO:0000259" key="6">
    <source>
        <dbReference type="PROSITE" id="PS51094"/>
    </source>
</evidence>
<name>A0A371ASQ9_9FIRM</name>
<dbReference type="AlphaFoldDB" id="A0A371ASQ9"/>
<dbReference type="InterPro" id="IPR007737">
    <property type="entry name" value="Mga_HTH"/>
</dbReference>
<dbReference type="GO" id="GO:0009401">
    <property type="term" value="P:phosphoenolpyruvate-dependent sugar phosphotransferase system"/>
    <property type="evidence" value="ECO:0007669"/>
    <property type="project" value="InterPro"/>
</dbReference>
<dbReference type="CDD" id="cd00211">
    <property type="entry name" value="PTS_IIA_fru"/>
    <property type="match status" value="1"/>
</dbReference>
<dbReference type="GO" id="GO:0006355">
    <property type="term" value="P:regulation of DNA-templated transcription"/>
    <property type="evidence" value="ECO:0007669"/>
    <property type="project" value="InterPro"/>
</dbReference>
<keyword evidence="2" id="KW-0677">Repeat</keyword>
<dbReference type="PROSITE" id="PS51372">
    <property type="entry name" value="PRD_2"/>
    <property type="match status" value="2"/>
</dbReference>
<feature type="domain" description="PTS EIIA type-2" evidence="6">
    <location>
        <begin position="483"/>
        <end position="625"/>
    </location>
</feature>